<dbReference type="EMBL" id="JAIWYP010000008">
    <property type="protein sequence ID" value="KAH3789532.1"/>
    <property type="molecule type" value="Genomic_DNA"/>
</dbReference>
<organism evidence="1 2">
    <name type="scientific">Dreissena polymorpha</name>
    <name type="common">Zebra mussel</name>
    <name type="synonym">Mytilus polymorpha</name>
    <dbReference type="NCBI Taxonomy" id="45954"/>
    <lineage>
        <taxon>Eukaryota</taxon>
        <taxon>Metazoa</taxon>
        <taxon>Spiralia</taxon>
        <taxon>Lophotrochozoa</taxon>
        <taxon>Mollusca</taxon>
        <taxon>Bivalvia</taxon>
        <taxon>Autobranchia</taxon>
        <taxon>Heteroconchia</taxon>
        <taxon>Euheterodonta</taxon>
        <taxon>Imparidentia</taxon>
        <taxon>Neoheterodontei</taxon>
        <taxon>Myida</taxon>
        <taxon>Dreissenoidea</taxon>
        <taxon>Dreissenidae</taxon>
        <taxon>Dreissena</taxon>
    </lineage>
</organism>
<dbReference type="AlphaFoldDB" id="A0A9D4IYV3"/>
<gene>
    <name evidence="1" type="ORF">DPMN_167712</name>
</gene>
<dbReference type="Proteomes" id="UP000828390">
    <property type="component" value="Unassembled WGS sequence"/>
</dbReference>
<evidence type="ECO:0000313" key="1">
    <source>
        <dbReference type="EMBL" id="KAH3789532.1"/>
    </source>
</evidence>
<reference evidence="1" key="1">
    <citation type="journal article" date="2019" name="bioRxiv">
        <title>The Genome of the Zebra Mussel, Dreissena polymorpha: A Resource for Invasive Species Research.</title>
        <authorList>
            <person name="McCartney M.A."/>
            <person name="Auch B."/>
            <person name="Kono T."/>
            <person name="Mallez S."/>
            <person name="Zhang Y."/>
            <person name="Obille A."/>
            <person name="Becker A."/>
            <person name="Abrahante J.E."/>
            <person name="Garbe J."/>
            <person name="Badalamenti J.P."/>
            <person name="Herman A."/>
            <person name="Mangelson H."/>
            <person name="Liachko I."/>
            <person name="Sullivan S."/>
            <person name="Sone E.D."/>
            <person name="Koren S."/>
            <person name="Silverstein K.A.T."/>
            <person name="Beckman K.B."/>
            <person name="Gohl D.M."/>
        </authorList>
    </citation>
    <scope>NUCLEOTIDE SEQUENCE</scope>
    <source>
        <strain evidence="1">Duluth1</strain>
        <tissue evidence="1">Whole animal</tissue>
    </source>
</reference>
<protein>
    <submittedName>
        <fullName evidence="1">Uncharacterized protein</fullName>
    </submittedName>
</protein>
<name>A0A9D4IYV3_DREPO</name>
<keyword evidence="2" id="KW-1185">Reference proteome</keyword>
<dbReference type="Gene3D" id="2.40.70.10">
    <property type="entry name" value="Acid Proteases"/>
    <property type="match status" value="1"/>
</dbReference>
<comment type="caution">
    <text evidence="1">The sequence shown here is derived from an EMBL/GenBank/DDBJ whole genome shotgun (WGS) entry which is preliminary data.</text>
</comment>
<sequence length="68" mass="7690">MGSVELVLMIEDRKCPLTLFVTDLDEDVILGLDFQETYKSVVNVRNRTMTVLKKLLPYNVMVGSVVTV</sequence>
<evidence type="ECO:0000313" key="2">
    <source>
        <dbReference type="Proteomes" id="UP000828390"/>
    </source>
</evidence>
<reference evidence="1" key="2">
    <citation type="submission" date="2020-11" db="EMBL/GenBank/DDBJ databases">
        <authorList>
            <person name="McCartney M.A."/>
            <person name="Auch B."/>
            <person name="Kono T."/>
            <person name="Mallez S."/>
            <person name="Becker A."/>
            <person name="Gohl D.M."/>
            <person name="Silverstein K.A.T."/>
            <person name="Koren S."/>
            <person name="Bechman K.B."/>
            <person name="Herman A."/>
            <person name="Abrahante J.E."/>
            <person name="Garbe J."/>
        </authorList>
    </citation>
    <scope>NUCLEOTIDE SEQUENCE</scope>
    <source>
        <strain evidence="1">Duluth1</strain>
        <tissue evidence="1">Whole animal</tissue>
    </source>
</reference>
<accession>A0A9D4IYV3</accession>
<proteinExistence type="predicted"/>
<dbReference type="InterPro" id="IPR021109">
    <property type="entry name" value="Peptidase_aspartic_dom_sf"/>
</dbReference>